<name>A0A9W5RFP8_9ACTO</name>
<keyword evidence="5" id="KW-0472">Membrane</keyword>
<sequence>MSALNSRALTVAASLLLVVTTVVGVAGAFTGGHPVLGVILGVAFMGAYAAGIMLGHRAHAGSDDLGQGVSHGRYTIVWMLVLTLIWVGLLAVSDTAIWLALALVIIQVGVLGPAWGSAVAGVTGLIAVGFSISHLPPDHPVGGAILGPLLGIGIALVITWAAVTVITEAASLRKALRELSQARTLLDRAEEERILQRERARMAGEIHDTVSQDLSGVAMLLQVAQTSRDPQEVARLINQSLQATQAALADARRVTKALAPRELSAGRLEVALRNLATEPVLRDLNITFDIDEGVAALSLGQEAALLRVAKSALVNVKEHSGTMAAAVRLKEDPDGVRLEVEDSGRGFDAGMPQEGRGFGIPAMRARMSEVGGALEIRSEAGTLVRATVPISEDGAE</sequence>
<dbReference type="InterPro" id="IPR036890">
    <property type="entry name" value="HATPase_C_sf"/>
</dbReference>
<proteinExistence type="predicted"/>
<dbReference type="Gene3D" id="3.30.565.10">
    <property type="entry name" value="Histidine kinase-like ATPase, C-terminal domain"/>
    <property type="match status" value="1"/>
</dbReference>
<dbReference type="SUPFAM" id="SSF55874">
    <property type="entry name" value="ATPase domain of HSP90 chaperone/DNA topoisomerase II/histidine kinase"/>
    <property type="match status" value="1"/>
</dbReference>
<evidence type="ECO:0000256" key="3">
    <source>
        <dbReference type="ARBA" id="ARBA00023012"/>
    </source>
</evidence>
<keyword evidence="5" id="KW-1133">Transmembrane helix</keyword>
<keyword evidence="3" id="KW-0902">Two-component regulatory system</keyword>
<reference evidence="7 8" key="1">
    <citation type="submission" date="2013-05" db="EMBL/GenBank/DDBJ databases">
        <title>The Genome Sequence of Actinomyces europaeus ACS-120-V-COL10B.</title>
        <authorList>
            <consortium name="The Broad Institute Genomics Platform"/>
            <person name="Earl A."/>
            <person name="Ward D."/>
            <person name="Feldgarden M."/>
            <person name="Gevers D."/>
            <person name="Saerens B."/>
            <person name="Vaneechoutte M."/>
            <person name="Walker B."/>
            <person name="Young S."/>
            <person name="Zeng Q."/>
            <person name="Gargeya S."/>
            <person name="Fitzgerald M."/>
            <person name="Haas B."/>
            <person name="Abouelleil A."/>
            <person name="Allen A.W."/>
            <person name="Alvarado L."/>
            <person name="Arachchi H.M."/>
            <person name="Berlin A.M."/>
            <person name="Chapman S.B."/>
            <person name="Gainer-Dewar J."/>
            <person name="Goldberg J."/>
            <person name="Griggs A."/>
            <person name="Gujja S."/>
            <person name="Hansen M."/>
            <person name="Howarth C."/>
            <person name="Imamovic A."/>
            <person name="Ireland A."/>
            <person name="Larimer J."/>
            <person name="McCowan C."/>
            <person name="Murphy C."/>
            <person name="Pearson M."/>
            <person name="Poon T.W."/>
            <person name="Priest M."/>
            <person name="Roberts A."/>
            <person name="Saif S."/>
            <person name="Shea T."/>
            <person name="Sisk P."/>
            <person name="Sykes S."/>
            <person name="Wortman J."/>
            <person name="Nusbaum C."/>
            <person name="Birren B."/>
        </authorList>
    </citation>
    <scope>NUCLEOTIDE SEQUENCE [LARGE SCALE GENOMIC DNA]</scope>
    <source>
        <strain evidence="7 8">ACS-120-V-Col10b</strain>
    </source>
</reference>
<feature type="transmembrane region" description="Helical" evidence="5">
    <location>
        <begin position="144"/>
        <end position="163"/>
    </location>
</feature>
<evidence type="ECO:0000313" key="8">
    <source>
        <dbReference type="Proteomes" id="UP000014387"/>
    </source>
</evidence>
<feature type="domain" description="Histidine kinase" evidence="6">
    <location>
        <begin position="201"/>
        <end position="392"/>
    </location>
</feature>
<evidence type="ECO:0000256" key="4">
    <source>
        <dbReference type="SAM" id="Coils"/>
    </source>
</evidence>
<dbReference type="CDD" id="cd16917">
    <property type="entry name" value="HATPase_UhpB-NarQ-NarX-like"/>
    <property type="match status" value="1"/>
</dbReference>
<dbReference type="GO" id="GO:0000155">
    <property type="term" value="F:phosphorelay sensor kinase activity"/>
    <property type="evidence" value="ECO:0007669"/>
    <property type="project" value="InterPro"/>
</dbReference>
<dbReference type="InterPro" id="IPR005467">
    <property type="entry name" value="His_kinase_dom"/>
</dbReference>
<feature type="transmembrane region" description="Helical" evidence="5">
    <location>
        <begin position="34"/>
        <end position="55"/>
    </location>
</feature>
<dbReference type="InterPro" id="IPR050482">
    <property type="entry name" value="Sensor_HK_TwoCompSys"/>
</dbReference>
<keyword evidence="2" id="KW-0418">Kinase</keyword>
<accession>A0A9W5RFP8</accession>
<feature type="transmembrane region" description="Helical" evidence="5">
    <location>
        <begin position="112"/>
        <end position="132"/>
    </location>
</feature>
<feature type="transmembrane region" description="Helical" evidence="5">
    <location>
        <begin position="76"/>
        <end position="106"/>
    </location>
</feature>
<keyword evidence="4" id="KW-0175">Coiled coil</keyword>
<evidence type="ECO:0000256" key="5">
    <source>
        <dbReference type="SAM" id="Phobius"/>
    </source>
</evidence>
<dbReference type="GO" id="GO:0016020">
    <property type="term" value="C:membrane"/>
    <property type="evidence" value="ECO:0007669"/>
    <property type="project" value="InterPro"/>
</dbReference>
<dbReference type="InterPro" id="IPR011712">
    <property type="entry name" value="Sig_transdc_His_kin_sub3_dim/P"/>
</dbReference>
<dbReference type="GO" id="GO:0046983">
    <property type="term" value="F:protein dimerization activity"/>
    <property type="evidence" value="ECO:0007669"/>
    <property type="project" value="InterPro"/>
</dbReference>
<keyword evidence="8" id="KW-1185">Reference proteome</keyword>
<dbReference type="Pfam" id="PF07730">
    <property type="entry name" value="HisKA_3"/>
    <property type="match status" value="1"/>
</dbReference>
<evidence type="ECO:0000256" key="1">
    <source>
        <dbReference type="ARBA" id="ARBA00022679"/>
    </source>
</evidence>
<dbReference type="Gene3D" id="1.20.5.1930">
    <property type="match status" value="1"/>
</dbReference>
<keyword evidence="5" id="KW-0812">Transmembrane</keyword>
<evidence type="ECO:0000256" key="2">
    <source>
        <dbReference type="ARBA" id="ARBA00022777"/>
    </source>
</evidence>
<gene>
    <name evidence="7" type="ORF">HMPREF9238_01348</name>
</gene>
<dbReference type="PROSITE" id="PS50109">
    <property type="entry name" value="HIS_KIN"/>
    <property type="match status" value="1"/>
</dbReference>
<dbReference type="InterPro" id="IPR017205">
    <property type="entry name" value="Sig_transdc_His_kinase_ChrS"/>
</dbReference>
<protein>
    <recommendedName>
        <fullName evidence="6">Histidine kinase domain-containing protein</fullName>
    </recommendedName>
</protein>
<evidence type="ECO:0000313" key="7">
    <source>
        <dbReference type="EMBL" id="EPD31572.1"/>
    </source>
</evidence>
<keyword evidence="1" id="KW-0808">Transferase</keyword>
<dbReference type="PIRSF" id="PIRSF037434">
    <property type="entry name" value="STHK_ChrS"/>
    <property type="match status" value="1"/>
</dbReference>
<organism evidence="7 8">
    <name type="scientific">Gleimia europaea ACS-120-V-Col10b</name>
    <dbReference type="NCBI Taxonomy" id="883069"/>
    <lineage>
        <taxon>Bacteria</taxon>
        <taxon>Bacillati</taxon>
        <taxon>Actinomycetota</taxon>
        <taxon>Actinomycetes</taxon>
        <taxon>Actinomycetales</taxon>
        <taxon>Actinomycetaceae</taxon>
        <taxon>Gleimia</taxon>
    </lineage>
</organism>
<dbReference type="RefSeq" id="WP_016444682.1">
    <property type="nucleotide sequence ID" value="NZ_KE150266.1"/>
</dbReference>
<dbReference type="EMBL" id="AGWN01000001">
    <property type="protein sequence ID" value="EPD31572.1"/>
    <property type="molecule type" value="Genomic_DNA"/>
</dbReference>
<dbReference type="SMART" id="SM00387">
    <property type="entry name" value="HATPase_c"/>
    <property type="match status" value="1"/>
</dbReference>
<evidence type="ECO:0000259" key="6">
    <source>
        <dbReference type="PROSITE" id="PS50109"/>
    </source>
</evidence>
<feature type="coiled-coil region" evidence="4">
    <location>
        <begin position="172"/>
        <end position="199"/>
    </location>
</feature>
<dbReference type="Proteomes" id="UP000014387">
    <property type="component" value="Unassembled WGS sequence"/>
</dbReference>
<dbReference type="OrthoDB" id="144293at2"/>
<dbReference type="AlphaFoldDB" id="A0A9W5RFP8"/>
<comment type="caution">
    <text evidence="7">The sequence shown here is derived from an EMBL/GenBank/DDBJ whole genome shotgun (WGS) entry which is preliminary data.</text>
</comment>
<dbReference type="Pfam" id="PF02518">
    <property type="entry name" value="HATPase_c"/>
    <property type="match status" value="1"/>
</dbReference>
<dbReference type="InterPro" id="IPR003594">
    <property type="entry name" value="HATPase_dom"/>
</dbReference>
<dbReference type="PANTHER" id="PTHR24421">
    <property type="entry name" value="NITRATE/NITRITE SENSOR PROTEIN NARX-RELATED"/>
    <property type="match status" value="1"/>
</dbReference>